<name>A0A5N4DJ93_CAMDR</name>
<reference evidence="2" key="1">
    <citation type="submission" date="2014-12" db="EMBL/GenBank/DDBJ databases">
        <authorList>
            <person name="Fitak R."/>
            <person name="Mohandesan E."/>
            <person name="Burger P.A."/>
            <person name="Jukka C."/>
        </authorList>
    </citation>
    <scope>NUCLEOTIDE SEQUENCE</scope>
    <source>
        <strain evidence="2">Drom800</strain>
        <tissue evidence="2">Blood</tissue>
    </source>
</reference>
<evidence type="ECO:0000313" key="2">
    <source>
        <dbReference type="EMBL" id="KAB1271208.1"/>
    </source>
</evidence>
<keyword evidence="3" id="KW-1185">Reference proteome</keyword>
<reference evidence="2 3" key="2">
    <citation type="journal article" date="2019" name="Mol. Ecol. Resour.">
        <title>Improving Illumina assemblies with Hi-C and long reads: an example with the North African dromedary.</title>
        <authorList>
            <person name="Elbers J.P."/>
            <person name="Rogers M.F."/>
            <person name="Perelman P.L."/>
            <person name="Proskuryakova A.A."/>
            <person name="Serdyukova N.A."/>
            <person name="Johnson W.E."/>
            <person name="Horin P."/>
            <person name="Corander J."/>
            <person name="Murphy D."/>
            <person name="Burger P.A."/>
        </authorList>
    </citation>
    <scope>NUCLEOTIDE SEQUENCE [LARGE SCALE GENOMIC DNA]</scope>
    <source>
        <strain evidence="2">Drom800</strain>
        <tissue evidence="2">Blood</tissue>
    </source>
</reference>
<evidence type="ECO:0000313" key="3">
    <source>
        <dbReference type="Proteomes" id="UP000299084"/>
    </source>
</evidence>
<dbReference type="AlphaFoldDB" id="A0A5N4DJ93"/>
<evidence type="ECO:0000256" key="1">
    <source>
        <dbReference type="SAM" id="MobiDB-lite"/>
    </source>
</evidence>
<dbReference type="EMBL" id="JWIN03000011">
    <property type="protein sequence ID" value="KAB1271208.1"/>
    <property type="molecule type" value="Genomic_DNA"/>
</dbReference>
<dbReference type="EMBL" id="JWIN03000011">
    <property type="protein sequence ID" value="KAB1271206.1"/>
    <property type="molecule type" value="Genomic_DNA"/>
</dbReference>
<proteinExistence type="predicted"/>
<organism evidence="2 3">
    <name type="scientific">Camelus dromedarius</name>
    <name type="common">Dromedary</name>
    <name type="synonym">Arabian camel</name>
    <dbReference type="NCBI Taxonomy" id="9838"/>
    <lineage>
        <taxon>Eukaryota</taxon>
        <taxon>Metazoa</taxon>
        <taxon>Chordata</taxon>
        <taxon>Craniata</taxon>
        <taxon>Vertebrata</taxon>
        <taxon>Euteleostomi</taxon>
        <taxon>Mammalia</taxon>
        <taxon>Eutheria</taxon>
        <taxon>Laurasiatheria</taxon>
        <taxon>Artiodactyla</taxon>
        <taxon>Tylopoda</taxon>
        <taxon>Camelidae</taxon>
        <taxon>Camelus</taxon>
    </lineage>
</organism>
<feature type="region of interest" description="Disordered" evidence="1">
    <location>
        <begin position="38"/>
        <end position="66"/>
    </location>
</feature>
<gene>
    <name evidence="2" type="ORF">Cadr_000008876</name>
</gene>
<accession>A0A5N4DJ93</accession>
<comment type="caution">
    <text evidence="2">The sequence shown here is derived from an EMBL/GenBank/DDBJ whole genome shotgun (WGS) entry which is preliminary data.</text>
</comment>
<dbReference type="Proteomes" id="UP000299084">
    <property type="component" value="Unassembled WGS sequence"/>
</dbReference>
<protein>
    <submittedName>
        <fullName evidence="2">Uncharacterized protein</fullName>
    </submittedName>
</protein>
<sequence length="66" mass="7660">MTSVKKAAVRVIFYHQTVDGRTFRELSYCSHVASGMMSTQERNGNRRHHGARWHQEELLTVRRGTS</sequence>